<reference evidence="3" key="2">
    <citation type="submission" date="2013-12" db="EMBL/GenBank/DDBJ databases">
        <title>Evolution of pathogenesis and genome organization in the Tremellales.</title>
        <authorList>
            <person name="Cuomo C."/>
            <person name="Litvintseva A."/>
            <person name="Heitman J."/>
            <person name="Chen Y."/>
            <person name="Sun S."/>
            <person name="Springer D."/>
            <person name="Dromer F."/>
            <person name="Young S."/>
            <person name="Zeng Q."/>
            <person name="Chapman S."/>
            <person name="Gujja S."/>
            <person name="Saif S."/>
            <person name="Birren B."/>
        </authorList>
    </citation>
    <scope>NUCLEOTIDE SEQUENCE [LARGE SCALE GENOMIC DNA]</scope>
    <source>
        <strain evidence="3">CBS 10435</strain>
    </source>
</reference>
<evidence type="ECO:0000256" key="1">
    <source>
        <dbReference type="SAM" id="MobiDB-lite"/>
    </source>
</evidence>
<feature type="region of interest" description="Disordered" evidence="1">
    <location>
        <begin position="1"/>
        <end position="86"/>
    </location>
</feature>
<evidence type="ECO:0000313" key="3">
    <source>
        <dbReference type="Proteomes" id="UP000092583"/>
    </source>
</evidence>
<sequence>MHLHQPHTHVGDGDGQGQVEEMDEGKREKHIYTINMGSFPRRPQMHWEKLHDTPPSSSSLLQPYTQPKSDETEKVDNSGKSHKMKSKSFADLAEVFGFGSKIARPSSRLSEILPRPKSSASLERRSCE</sequence>
<feature type="region of interest" description="Disordered" evidence="1">
    <location>
        <begin position="105"/>
        <end position="128"/>
    </location>
</feature>
<organism evidence="2 3">
    <name type="scientific">Kwoniella mangroviensis CBS 10435</name>
    <dbReference type="NCBI Taxonomy" id="1331196"/>
    <lineage>
        <taxon>Eukaryota</taxon>
        <taxon>Fungi</taxon>
        <taxon>Dikarya</taxon>
        <taxon>Basidiomycota</taxon>
        <taxon>Agaricomycotina</taxon>
        <taxon>Tremellomycetes</taxon>
        <taxon>Tremellales</taxon>
        <taxon>Cryptococcaceae</taxon>
        <taxon>Kwoniella</taxon>
    </lineage>
</organism>
<dbReference type="Proteomes" id="UP000092583">
    <property type="component" value="Unassembled WGS sequence"/>
</dbReference>
<dbReference type="EMBL" id="KI669461">
    <property type="protein sequence ID" value="OCF58857.1"/>
    <property type="molecule type" value="Genomic_DNA"/>
</dbReference>
<dbReference type="AlphaFoldDB" id="A0A1B9ITL5"/>
<feature type="compositionally biased region" description="Polar residues" evidence="1">
    <location>
        <begin position="54"/>
        <end position="67"/>
    </location>
</feature>
<gene>
    <name evidence="2" type="ORF">L486_03348</name>
</gene>
<proteinExistence type="predicted"/>
<evidence type="ECO:0000313" key="2">
    <source>
        <dbReference type="EMBL" id="OCF58857.1"/>
    </source>
</evidence>
<reference evidence="2 3" key="1">
    <citation type="submission" date="2013-07" db="EMBL/GenBank/DDBJ databases">
        <title>The Genome Sequence of Kwoniella mangroviensis CBS10435.</title>
        <authorList>
            <consortium name="The Broad Institute Genome Sequencing Platform"/>
            <person name="Cuomo C."/>
            <person name="Litvintseva A."/>
            <person name="Chen Y."/>
            <person name="Heitman J."/>
            <person name="Sun S."/>
            <person name="Springer D."/>
            <person name="Dromer F."/>
            <person name="Young S.K."/>
            <person name="Zeng Q."/>
            <person name="Gargeya S."/>
            <person name="Fitzgerald M."/>
            <person name="Abouelleil A."/>
            <person name="Alvarado L."/>
            <person name="Berlin A.M."/>
            <person name="Chapman S.B."/>
            <person name="Dewar J."/>
            <person name="Goldberg J."/>
            <person name="Griggs A."/>
            <person name="Gujja S."/>
            <person name="Hansen M."/>
            <person name="Howarth C."/>
            <person name="Imamovic A."/>
            <person name="Larimer J."/>
            <person name="McCowan C."/>
            <person name="Murphy C."/>
            <person name="Pearson M."/>
            <person name="Priest M."/>
            <person name="Roberts A."/>
            <person name="Saif S."/>
            <person name="Shea T."/>
            <person name="Sykes S."/>
            <person name="Wortman J."/>
            <person name="Nusbaum C."/>
            <person name="Birren B."/>
        </authorList>
    </citation>
    <scope>NUCLEOTIDE SEQUENCE [LARGE SCALE GENOMIC DNA]</scope>
    <source>
        <strain evidence="2 3">CBS 10435</strain>
    </source>
</reference>
<protein>
    <submittedName>
        <fullName evidence="2">Uncharacterized protein</fullName>
    </submittedName>
</protein>
<accession>A0A1B9ITL5</accession>
<feature type="compositionally biased region" description="Basic and acidic residues" evidence="1">
    <location>
        <begin position="68"/>
        <end position="79"/>
    </location>
</feature>
<keyword evidence="3" id="KW-1185">Reference proteome</keyword>
<name>A0A1B9ITL5_9TREE</name>